<proteinExistence type="predicted"/>
<sequence>MLEWINRINLLWTFVFLLAGHALLYYSLGNADWFTLALLAALVDTGVVAVIQTLGRITRKQSND</sequence>
<name>A0A2V5JYG5_9BACL</name>
<dbReference type="RefSeq" id="WP_110842369.1">
    <property type="nucleotide sequence ID" value="NZ_QJVJ01000011.1"/>
</dbReference>
<dbReference type="EMBL" id="QJVJ01000011">
    <property type="protein sequence ID" value="PYI51741.1"/>
    <property type="molecule type" value="Genomic_DNA"/>
</dbReference>
<dbReference type="Proteomes" id="UP000247476">
    <property type="component" value="Unassembled WGS sequence"/>
</dbReference>
<protein>
    <submittedName>
        <fullName evidence="2">Uncharacterized protein</fullName>
    </submittedName>
</protein>
<feature type="transmembrane region" description="Helical" evidence="1">
    <location>
        <begin position="9"/>
        <end position="27"/>
    </location>
</feature>
<keyword evidence="1" id="KW-0472">Membrane</keyword>
<keyword evidence="1" id="KW-0812">Transmembrane</keyword>
<dbReference type="OrthoDB" id="2659258at2"/>
<feature type="transmembrane region" description="Helical" evidence="1">
    <location>
        <begin position="33"/>
        <end position="54"/>
    </location>
</feature>
<gene>
    <name evidence="2" type="ORF">DLM86_22720</name>
</gene>
<keyword evidence="1" id="KW-1133">Transmembrane helix</keyword>
<organism evidence="2 3">
    <name type="scientific">Paenibacillus flagellatus</name>
    <dbReference type="NCBI Taxonomy" id="2211139"/>
    <lineage>
        <taxon>Bacteria</taxon>
        <taxon>Bacillati</taxon>
        <taxon>Bacillota</taxon>
        <taxon>Bacilli</taxon>
        <taxon>Bacillales</taxon>
        <taxon>Paenibacillaceae</taxon>
        <taxon>Paenibacillus</taxon>
    </lineage>
</organism>
<evidence type="ECO:0000313" key="2">
    <source>
        <dbReference type="EMBL" id="PYI51741.1"/>
    </source>
</evidence>
<evidence type="ECO:0000313" key="3">
    <source>
        <dbReference type="Proteomes" id="UP000247476"/>
    </source>
</evidence>
<evidence type="ECO:0000256" key="1">
    <source>
        <dbReference type="SAM" id="Phobius"/>
    </source>
</evidence>
<reference evidence="2 3" key="1">
    <citation type="submission" date="2018-05" db="EMBL/GenBank/DDBJ databases">
        <title>Paenibacillus flagellatus sp. nov., isolated from selenium mineral soil.</title>
        <authorList>
            <person name="Dai X."/>
        </authorList>
    </citation>
    <scope>NUCLEOTIDE SEQUENCE [LARGE SCALE GENOMIC DNA]</scope>
    <source>
        <strain evidence="2 3">DXL2</strain>
    </source>
</reference>
<keyword evidence="3" id="KW-1185">Reference proteome</keyword>
<comment type="caution">
    <text evidence="2">The sequence shown here is derived from an EMBL/GenBank/DDBJ whole genome shotgun (WGS) entry which is preliminary data.</text>
</comment>
<dbReference type="AlphaFoldDB" id="A0A2V5JYG5"/>
<accession>A0A2V5JYG5</accession>